<name>A0A1T4XDN9_9FIRM</name>
<sequence>MRSTYEQSKLKLDSLKRYVDNLDTLNWVILKYSQGMFDGKPTLDINLTEKKVYDYSLAIIQLYGIFENFLECIVCAYLSALSKQITLYQNLPETVREHNLSLSAKLLGNNFSKYDSVTPEELVRNLHSCFDVASDSYCLNITAFRQHASNFREDSMREFLHNAGICNVDKMISTNEKLKAFLGITSGESVPLSKYFEYLKDLVQRRNIVAHGEMEDNILSSAWLKQYIEYISLLMDSIYGAVLDTYYALMIKNGSAKYLGQPIETFGDSIVGINSKNTAIKVGHILIARNAKGVLYWGKIESMQINNIPTEEVTAEQAVAIGIKTTFKVKPQYNYYIYWDKYV</sequence>
<dbReference type="InterPro" id="IPR041519">
    <property type="entry name" value="HEPN_RiboL-PSP"/>
</dbReference>
<feature type="domain" description="RiboL-PSP-HEPN" evidence="1">
    <location>
        <begin position="46"/>
        <end position="242"/>
    </location>
</feature>
<reference evidence="2 3" key="1">
    <citation type="submission" date="2017-02" db="EMBL/GenBank/DDBJ databases">
        <authorList>
            <person name="Peterson S.W."/>
        </authorList>
    </citation>
    <scope>NUCLEOTIDE SEQUENCE [LARGE SCALE GENOMIC DNA]</scope>
    <source>
        <strain evidence="2 3">ATCC 27749</strain>
    </source>
</reference>
<gene>
    <name evidence="2" type="ORF">SAMN02745178_01747</name>
</gene>
<protein>
    <recommendedName>
        <fullName evidence="1">RiboL-PSP-HEPN domain-containing protein</fullName>
    </recommendedName>
</protein>
<evidence type="ECO:0000313" key="2">
    <source>
        <dbReference type="EMBL" id="SKA87606.1"/>
    </source>
</evidence>
<evidence type="ECO:0000313" key="3">
    <source>
        <dbReference type="Proteomes" id="UP000190286"/>
    </source>
</evidence>
<dbReference type="Proteomes" id="UP000190286">
    <property type="component" value="Unassembled WGS sequence"/>
</dbReference>
<accession>A0A1T4XDN9</accession>
<keyword evidence="3" id="KW-1185">Reference proteome</keyword>
<dbReference type="EMBL" id="FUYF01000009">
    <property type="protein sequence ID" value="SKA87606.1"/>
    <property type="molecule type" value="Genomic_DNA"/>
</dbReference>
<dbReference type="Pfam" id="PF18735">
    <property type="entry name" value="HEPN_RiboL-PSP"/>
    <property type="match status" value="1"/>
</dbReference>
<proteinExistence type="predicted"/>
<evidence type="ECO:0000259" key="1">
    <source>
        <dbReference type="Pfam" id="PF18735"/>
    </source>
</evidence>
<dbReference type="AlphaFoldDB" id="A0A1T4XDN9"/>
<organism evidence="2 3">
    <name type="scientific">Gemmiger formicilis</name>
    <dbReference type="NCBI Taxonomy" id="745368"/>
    <lineage>
        <taxon>Bacteria</taxon>
        <taxon>Bacillati</taxon>
        <taxon>Bacillota</taxon>
        <taxon>Clostridia</taxon>
        <taxon>Eubacteriales</taxon>
        <taxon>Gemmiger</taxon>
    </lineage>
</organism>